<dbReference type="AlphaFoldDB" id="A9NNU5"/>
<protein>
    <submittedName>
        <fullName evidence="1">Uncharacterized protein</fullName>
    </submittedName>
</protein>
<name>A9NNU5_PICSI</name>
<accession>A9NNU5</accession>
<sequence>MTFICVCISGGLKTKVTNLTERPIDLQVRVGSILKKAYTVKAGRGKTLDCRKIYMSYAPSRSHSAAAFYYDDNCQPYVWIHSPTEFNRMVKQQYIGLEDLRDYSEIKICREAGRSSFVVYKKPRSDIC</sequence>
<reference evidence="1" key="1">
    <citation type="journal article" date="2008" name="BMC Genomics">
        <title>A conifer genomics resource of 200,000 spruce (Picea spp.) ESTs and 6,464 high-quality, sequence-finished full-length cDNAs for Sitka spruce (Picea sitchensis).</title>
        <authorList>
            <person name="Ralph S.G."/>
            <person name="Chun H.J."/>
            <person name="Kolosova N."/>
            <person name="Cooper D."/>
            <person name="Oddy C."/>
            <person name="Ritland C.E."/>
            <person name="Kirkpatrick R."/>
            <person name="Moore R."/>
            <person name="Barber S."/>
            <person name="Holt R.A."/>
            <person name="Jones S.J."/>
            <person name="Marra M.A."/>
            <person name="Douglas C.J."/>
            <person name="Ritland K."/>
            <person name="Bohlmann J."/>
        </authorList>
    </citation>
    <scope>NUCLEOTIDE SEQUENCE</scope>
    <source>
        <tissue evidence="1">Green portion of the leader tissue</tissue>
    </source>
</reference>
<dbReference type="EMBL" id="EF082955">
    <property type="protein sequence ID" value="ABK22306.1"/>
    <property type="molecule type" value="mRNA"/>
</dbReference>
<dbReference type="OMA" id="DETSHPY"/>
<proteinExistence type="evidence at transcript level"/>
<organism evidence="1">
    <name type="scientific">Picea sitchensis</name>
    <name type="common">Sitka spruce</name>
    <name type="synonym">Pinus sitchensis</name>
    <dbReference type="NCBI Taxonomy" id="3332"/>
    <lineage>
        <taxon>Eukaryota</taxon>
        <taxon>Viridiplantae</taxon>
        <taxon>Streptophyta</taxon>
        <taxon>Embryophyta</taxon>
        <taxon>Tracheophyta</taxon>
        <taxon>Spermatophyta</taxon>
        <taxon>Pinopsida</taxon>
        <taxon>Pinidae</taxon>
        <taxon>Conifers I</taxon>
        <taxon>Pinales</taxon>
        <taxon>Pinaceae</taxon>
        <taxon>Picea</taxon>
    </lineage>
</organism>
<evidence type="ECO:0000313" key="1">
    <source>
        <dbReference type="EMBL" id="ABK22306.1"/>
    </source>
</evidence>